<evidence type="ECO:0000313" key="6">
    <source>
        <dbReference type="Ensembl" id="ENSAPOP00000014444.1"/>
    </source>
</evidence>
<accession>A0A3Q1FDR8</accession>
<dbReference type="InterPro" id="IPR036396">
    <property type="entry name" value="Cyt_P450_sf"/>
</dbReference>
<keyword evidence="4" id="KW-0408">Iron</keyword>
<keyword evidence="5" id="KW-0732">Signal</keyword>
<reference evidence="6" key="1">
    <citation type="submission" date="2025-08" db="UniProtKB">
        <authorList>
            <consortium name="Ensembl"/>
        </authorList>
    </citation>
    <scope>IDENTIFICATION</scope>
</reference>
<dbReference type="AlphaFoldDB" id="A0A3Q1FDR8"/>
<evidence type="ECO:0000256" key="4">
    <source>
        <dbReference type="ARBA" id="ARBA00023004"/>
    </source>
</evidence>
<sequence>MLLLLLFLLCASFSSKEPVKEPPGPKPLPLIGNLLQLDPRRPYRTLCELSKKYGSVFTVHLGPNKVVVLAGCKAVTEALVGYPEEFGERFITPLFSDMNPGGHILFANGESWKEMRRFALSTLKDFGMGKRVCEEKILEECGHLMEMFEQHEKPFDTTRPVNCTTANIISSIVYGSRFEQKDPRFIDMVSRTTEMISVAGSASVQVGSMSAF</sequence>
<dbReference type="GO" id="GO:0006805">
    <property type="term" value="P:xenobiotic metabolic process"/>
    <property type="evidence" value="ECO:0007669"/>
    <property type="project" value="TreeGrafter"/>
</dbReference>
<dbReference type="PRINTS" id="PR00463">
    <property type="entry name" value="EP450I"/>
</dbReference>
<dbReference type="InterPro" id="IPR050182">
    <property type="entry name" value="Cytochrome_P450_fam2"/>
</dbReference>
<reference evidence="6" key="2">
    <citation type="submission" date="2025-09" db="UniProtKB">
        <authorList>
            <consortium name="Ensembl"/>
        </authorList>
    </citation>
    <scope>IDENTIFICATION</scope>
</reference>
<feature type="chain" id="PRO_5045589108" evidence="5">
    <location>
        <begin position="17"/>
        <end position="212"/>
    </location>
</feature>
<keyword evidence="7" id="KW-1185">Reference proteome</keyword>
<dbReference type="InterPro" id="IPR002401">
    <property type="entry name" value="Cyt_P450_E_grp-I"/>
</dbReference>
<dbReference type="PANTHER" id="PTHR24300">
    <property type="entry name" value="CYTOCHROME P450 508A4-RELATED"/>
    <property type="match status" value="1"/>
</dbReference>
<dbReference type="Proteomes" id="UP000257200">
    <property type="component" value="Unplaced"/>
</dbReference>
<keyword evidence="3" id="KW-0479">Metal-binding</keyword>
<evidence type="ECO:0000256" key="5">
    <source>
        <dbReference type="SAM" id="SignalP"/>
    </source>
</evidence>
<dbReference type="Gene3D" id="1.10.630.10">
    <property type="entry name" value="Cytochrome P450"/>
    <property type="match status" value="1"/>
</dbReference>
<dbReference type="GO" id="GO:0005506">
    <property type="term" value="F:iron ion binding"/>
    <property type="evidence" value="ECO:0007669"/>
    <property type="project" value="InterPro"/>
</dbReference>
<name>A0A3Q1FDR8_9TELE</name>
<dbReference type="SUPFAM" id="SSF48264">
    <property type="entry name" value="Cytochrome P450"/>
    <property type="match status" value="1"/>
</dbReference>
<dbReference type="PANTHER" id="PTHR24300:SF319">
    <property type="entry name" value="CYTOCHROME P450, FAMILY 2, SUBFAMILY AC, POLYPEPTIDE 1"/>
    <property type="match status" value="1"/>
</dbReference>
<dbReference type="GO" id="GO:0016712">
    <property type="term" value="F:oxidoreductase activity, acting on paired donors, with incorporation or reduction of molecular oxygen, reduced flavin or flavoprotein as one donor, and incorporation of one atom of oxygen"/>
    <property type="evidence" value="ECO:0007669"/>
    <property type="project" value="TreeGrafter"/>
</dbReference>
<dbReference type="Ensembl" id="ENSAPOT00000022827.1">
    <property type="protein sequence ID" value="ENSAPOP00000014444.1"/>
    <property type="gene ID" value="ENSAPOG00000017344.1"/>
</dbReference>
<evidence type="ECO:0000256" key="1">
    <source>
        <dbReference type="ARBA" id="ARBA00001971"/>
    </source>
</evidence>
<protein>
    <submittedName>
        <fullName evidence="6">Uncharacterized protein</fullName>
    </submittedName>
</protein>
<dbReference type="GeneTree" id="ENSGT00940000162649"/>
<evidence type="ECO:0000256" key="3">
    <source>
        <dbReference type="ARBA" id="ARBA00022723"/>
    </source>
</evidence>
<dbReference type="InterPro" id="IPR001128">
    <property type="entry name" value="Cyt_P450"/>
</dbReference>
<dbReference type="STRING" id="80966.ENSAPOP00000014444"/>
<comment type="similarity">
    <text evidence="2">Belongs to the cytochrome P450 family.</text>
</comment>
<dbReference type="Pfam" id="PF00067">
    <property type="entry name" value="p450"/>
    <property type="match status" value="1"/>
</dbReference>
<dbReference type="GO" id="GO:0020037">
    <property type="term" value="F:heme binding"/>
    <property type="evidence" value="ECO:0007669"/>
    <property type="project" value="InterPro"/>
</dbReference>
<evidence type="ECO:0000313" key="7">
    <source>
        <dbReference type="Proteomes" id="UP000257200"/>
    </source>
</evidence>
<organism evidence="6 7">
    <name type="scientific">Acanthochromis polyacanthus</name>
    <name type="common">spiny chromis</name>
    <dbReference type="NCBI Taxonomy" id="80966"/>
    <lineage>
        <taxon>Eukaryota</taxon>
        <taxon>Metazoa</taxon>
        <taxon>Chordata</taxon>
        <taxon>Craniata</taxon>
        <taxon>Vertebrata</taxon>
        <taxon>Euteleostomi</taxon>
        <taxon>Actinopterygii</taxon>
        <taxon>Neopterygii</taxon>
        <taxon>Teleostei</taxon>
        <taxon>Neoteleostei</taxon>
        <taxon>Acanthomorphata</taxon>
        <taxon>Ovalentaria</taxon>
        <taxon>Pomacentridae</taxon>
        <taxon>Acanthochromis</taxon>
    </lineage>
</organism>
<dbReference type="GO" id="GO:0006082">
    <property type="term" value="P:organic acid metabolic process"/>
    <property type="evidence" value="ECO:0007669"/>
    <property type="project" value="TreeGrafter"/>
</dbReference>
<dbReference type="InParanoid" id="A0A3Q1FDR8"/>
<evidence type="ECO:0000256" key="2">
    <source>
        <dbReference type="ARBA" id="ARBA00010617"/>
    </source>
</evidence>
<comment type="cofactor">
    <cofactor evidence="1">
        <name>heme</name>
        <dbReference type="ChEBI" id="CHEBI:30413"/>
    </cofactor>
</comment>
<proteinExistence type="inferred from homology"/>
<dbReference type="GO" id="GO:0005737">
    <property type="term" value="C:cytoplasm"/>
    <property type="evidence" value="ECO:0007669"/>
    <property type="project" value="TreeGrafter"/>
</dbReference>
<feature type="signal peptide" evidence="5">
    <location>
        <begin position="1"/>
        <end position="16"/>
    </location>
</feature>